<evidence type="ECO:0000256" key="10">
    <source>
        <dbReference type="RuleBase" id="RU366056"/>
    </source>
</evidence>
<comment type="similarity">
    <text evidence="3 10">Belongs to the PIGX family.</text>
</comment>
<evidence type="ECO:0000256" key="5">
    <source>
        <dbReference type="ARBA" id="ARBA00022692"/>
    </source>
</evidence>
<dbReference type="PANTHER" id="PTHR28650:SF1">
    <property type="entry name" value="PHOSPHATIDYLINOSITOL-GLYCAN BIOSYNTHESIS CLASS X PROTEIN"/>
    <property type="match status" value="1"/>
</dbReference>
<comment type="subcellular location">
    <subcellularLocation>
        <location evidence="1 10">Endoplasmic reticulum membrane</location>
        <topology evidence="1 10">Single-pass membrane protein</topology>
    </subcellularLocation>
</comment>
<evidence type="ECO:0000256" key="2">
    <source>
        <dbReference type="ARBA" id="ARBA00004687"/>
    </source>
</evidence>
<keyword evidence="8 10" id="KW-0472">Membrane</keyword>
<comment type="pathway">
    <text evidence="2 10">Glycolipid biosynthesis; glycosylphosphatidylinositol-anchor biosynthesis.</text>
</comment>
<evidence type="ECO:0000313" key="12">
    <source>
        <dbReference type="Proteomes" id="UP001566132"/>
    </source>
</evidence>
<keyword evidence="12" id="KW-1185">Reference proteome</keyword>
<sequence>MHHWKFPFVWTPLPTTCLVSVLFSHLFIWNLLNVAAKNECIKLDLSIIQKIENLGFHRNLNWFVEAQTLDDKKWLNASCHTALKFNTGRALFVNPDQIDDLMRQEKLNVFIDGPVDVEAAAHQAKGNTIYIYLNSTAISKGISVKLPIHLRYQRSLMGGNGKVILTKPEFLVYCTDTSYKICGENQKVLAPPSVEDFQKIWAWKKLSYKAHFEETDLLVPVGNLDDYGYVAIITCILGCAGCIYILSVMSY</sequence>
<evidence type="ECO:0000313" key="11">
    <source>
        <dbReference type="EMBL" id="KAL1498214.1"/>
    </source>
</evidence>
<gene>
    <name evidence="11" type="ORF">ABEB36_009048</name>
</gene>
<evidence type="ECO:0000256" key="6">
    <source>
        <dbReference type="ARBA" id="ARBA00022824"/>
    </source>
</evidence>
<keyword evidence="4 10" id="KW-0337">GPI-anchor biosynthesis</keyword>
<evidence type="ECO:0000256" key="4">
    <source>
        <dbReference type="ARBA" id="ARBA00022502"/>
    </source>
</evidence>
<keyword evidence="6 10" id="KW-0256">Endoplasmic reticulum</keyword>
<dbReference type="InterPro" id="IPR040039">
    <property type="entry name" value="PIGX"/>
</dbReference>
<comment type="function">
    <text evidence="10">Stabilizing subunit of the glycosylphosphatidylinositol-mannosyltransferase I complex which catalyzes the transfer of the first mannose, via an alpha-1,4 bond from a dolichol-phosphate-mannose (Dol-P-Man) to the glucosaminyl acyl phosphatidylinositol (GlcN-(acyl)PI) intermediate to generate alpha-D-Man-(1-&gt;4)-alpha-D-GlcN-(1-&gt;6)-(1-radyl,2-acyl-sn-glycero-3-phospho)-2-acyl-inositol and participates in the sixth step of the glycosylphosphatidylinositol-anchor biosynthesis. Probably acts by stabilizing the mannosyltransferase PIGM.</text>
</comment>
<reference evidence="11 12" key="1">
    <citation type="submission" date="2024-05" db="EMBL/GenBank/DDBJ databases">
        <title>Genetic variation in Jamaican populations of the coffee berry borer (Hypothenemus hampei).</title>
        <authorList>
            <person name="Errbii M."/>
            <person name="Myrie A."/>
        </authorList>
    </citation>
    <scope>NUCLEOTIDE SEQUENCE [LARGE SCALE GENOMIC DNA]</scope>
    <source>
        <strain evidence="11">JA-Hopewell-2020-01-JO</strain>
        <tissue evidence="11">Whole body</tissue>
    </source>
</reference>
<evidence type="ECO:0000256" key="8">
    <source>
        <dbReference type="ARBA" id="ARBA00023136"/>
    </source>
</evidence>
<evidence type="ECO:0000256" key="3">
    <source>
        <dbReference type="ARBA" id="ARBA00010345"/>
    </source>
</evidence>
<dbReference type="SMART" id="SM00780">
    <property type="entry name" value="PIG-X"/>
    <property type="match status" value="1"/>
</dbReference>
<keyword evidence="7 10" id="KW-1133">Transmembrane helix</keyword>
<dbReference type="GO" id="GO:0005789">
    <property type="term" value="C:endoplasmic reticulum membrane"/>
    <property type="evidence" value="ECO:0007669"/>
    <property type="project" value="UniProtKB-SubCell"/>
</dbReference>
<protein>
    <recommendedName>
        <fullName evidence="10">Phosphatidylinositol-glycan biosynthesis class X protein</fullName>
    </recommendedName>
</protein>
<comment type="caution">
    <text evidence="10">Lacks conserved residue(s) required for the propagation of feature annotation.</text>
</comment>
<proteinExistence type="inferred from homology"/>
<dbReference type="Proteomes" id="UP001566132">
    <property type="component" value="Unassembled WGS sequence"/>
</dbReference>
<organism evidence="11 12">
    <name type="scientific">Hypothenemus hampei</name>
    <name type="common">Coffee berry borer</name>
    <dbReference type="NCBI Taxonomy" id="57062"/>
    <lineage>
        <taxon>Eukaryota</taxon>
        <taxon>Metazoa</taxon>
        <taxon>Ecdysozoa</taxon>
        <taxon>Arthropoda</taxon>
        <taxon>Hexapoda</taxon>
        <taxon>Insecta</taxon>
        <taxon>Pterygota</taxon>
        <taxon>Neoptera</taxon>
        <taxon>Endopterygota</taxon>
        <taxon>Coleoptera</taxon>
        <taxon>Polyphaga</taxon>
        <taxon>Cucujiformia</taxon>
        <taxon>Curculionidae</taxon>
        <taxon>Scolytinae</taxon>
        <taxon>Hypothenemus</taxon>
    </lineage>
</organism>
<dbReference type="InterPro" id="IPR013233">
    <property type="entry name" value="PIG-X/PBN1"/>
</dbReference>
<evidence type="ECO:0000256" key="1">
    <source>
        <dbReference type="ARBA" id="ARBA00004389"/>
    </source>
</evidence>
<name>A0ABD1ENY8_HYPHA</name>
<feature type="transmembrane region" description="Helical" evidence="10">
    <location>
        <begin position="227"/>
        <end position="246"/>
    </location>
</feature>
<evidence type="ECO:0000256" key="9">
    <source>
        <dbReference type="ARBA" id="ARBA00023180"/>
    </source>
</evidence>
<comment type="caution">
    <text evidence="11">The sequence shown here is derived from an EMBL/GenBank/DDBJ whole genome shotgun (WGS) entry which is preliminary data.</text>
</comment>
<keyword evidence="9" id="KW-0325">Glycoprotein</keyword>
<accession>A0ABD1ENY8</accession>
<dbReference type="GO" id="GO:0006506">
    <property type="term" value="P:GPI anchor biosynthetic process"/>
    <property type="evidence" value="ECO:0007669"/>
    <property type="project" value="UniProtKB-KW"/>
</dbReference>
<keyword evidence="5 10" id="KW-0812">Transmembrane</keyword>
<dbReference type="PANTHER" id="PTHR28650">
    <property type="entry name" value="PHOSPHATIDYLINOSITOL-GLYCAN BIOSYNTHESIS CLASS X PROTEIN"/>
    <property type="match status" value="1"/>
</dbReference>
<evidence type="ECO:0000256" key="7">
    <source>
        <dbReference type="ARBA" id="ARBA00022989"/>
    </source>
</evidence>
<dbReference type="EMBL" id="JBDJPC010000006">
    <property type="protein sequence ID" value="KAL1498214.1"/>
    <property type="molecule type" value="Genomic_DNA"/>
</dbReference>
<feature type="transmembrane region" description="Helical" evidence="10">
    <location>
        <begin position="12"/>
        <end position="32"/>
    </location>
</feature>
<dbReference type="AlphaFoldDB" id="A0ABD1ENY8"/>
<dbReference type="Pfam" id="PF08320">
    <property type="entry name" value="PIG-X"/>
    <property type="match status" value="1"/>
</dbReference>